<dbReference type="SUPFAM" id="SSF52972">
    <property type="entry name" value="ITPase-like"/>
    <property type="match status" value="1"/>
</dbReference>
<evidence type="ECO:0000256" key="6">
    <source>
        <dbReference type="ARBA" id="ARBA00050213"/>
    </source>
</evidence>
<dbReference type="PIRSF" id="PIRSF006305">
    <property type="entry name" value="Maf"/>
    <property type="match status" value="1"/>
</dbReference>
<keyword evidence="3 9" id="KW-0963">Cytoplasm</keyword>
<dbReference type="FunFam" id="3.90.950.10:FF:000005">
    <property type="entry name" value="7-methyl-GTP pyrophosphatase"/>
    <property type="match status" value="1"/>
</dbReference>
<dbReference type="Pfam" id="PF02545">
    <property type="entry name" value="Maf"/>
    <property type="match status" value="1"/>
</dbReference>
<dbReference type="PANTHER" id="PTHR43213:SF5">
    <property type="entry name" value="BIFUNCTIONAL DTTP_UTP PYROPHOSPHATASE_METHYLTRANSFERASE PROTEIN-RELATED"/>
    <property type="match status" value="1"/>
</dbReference>
<comment type="caution">
    <text evidence="9">Lacks conserved residue(s) required for the propagation of feature annotation.</text>
</comment>
<dbReference type="GO" id="GO:0009117">
    <property type="term" value="P:nucleotide metabolic process"/>
    <property type="evidence" value="ECO:0007669"/>
    <property type="project" value="UniProtKB-KW"/>
</dbReference>
<comment type="similarity">
    <text evidence="9">Belongs to the Maf family. YhdE subfamily.</text>
</comment>
<feature type="site" description="Important for substrate specificity" evidence="9">
    <location>
        <position position="18"/>
    </location>
</feature>
<feature type="site" description="Important for substrate specificity" evidence="9">
    <location>
        <position position="160"/>
    </location>
</feature>
<evidence type="ECO:0000256" key="4">
    <source>
        <dbReference type="ARBA" id="ARBA00022801"/>
    </source>
</evidence>
<dbReference type="CDD" id="cd00555">
    <property type="entry name" value="Maf"/>
    <property type="match status" value="1"/>
</dbReference>
<evidence type="ECO:0000256" key="8">
    <source>
        <dbReference type="ARBA" id="ARBA00060749"/>
    </source>
</evidence>
<dbReference type="InterPro" id="IPR003697">
    <property type="entry name" value="Maf-like"/>
</dbReference>
<feature type="site" description="Important for substrate specificity" evidence="9">
    <location>
        <position position="78"/>
    </location>
</feature>
<dbReference type="PANTHER" id="PTHR43213">
    <property type="entry name" value="BIFUNCTIONAL DTTP/UTP PYROPHOSPHATASE/METHYLTRANSFERASE PROTEIN-RELATED"/>
    <property type="match status" value="1"/>
</dbReference>
<evidence type="ECO:0000256" key="3">
    <source>
        <dbReference type="ARBA" id="ARBA00022490"/>
    </source>
</evidence>
<dbReference type="Gene3D" id="3.90.950.10">
    <property type="match status" value="1"/>
</dbReference>
<reference evidence="10" key="2">
    <citation type="submission" date="2021-04" db="EMBL/GenBank/DDBJ databases">
        <authorList>
            <person name="Gilroy R."/>
        </authorList>
    </citation>
    <scope>NUCLEOTIDE SEQUENCE</scope>
    <source>
        <strain evidence="10">ChiHjej9B8-1298</strain>
    </source>
</reference>
<evidence type="ECO:0000256" key="5">
    <source>
        <dbReference type="ARBA" id="ARBA00023080"/>
    </source>
</evidence>
<proteinExistence type="inferred from homology"/>
<sequence length="201" mass="22803">MLDNLKNYRIVLASQSPRRKELLAGLGLEYETRVLPDVDESFPADLTGGDIPMYIAREKAEAYRPSLGADELLITADTIVWLGGEVLGKPADRDDALRMLRKLSGQTHEVYTGVCLTTTRWQRSFMARTEVRFATLDEEEIVWYVDRYRPFDKAGAYGVQEWIGYVGVEHIAGSYYNIMGLPVQRLYRELKKVEACQSGEG</sequence>
<comment type="function">
    <text evidence="7">Nucleoside triphosphate pyrophosphatase that hydrolyzes 7-methyl-GTP (m(7)GTP). May have a dual role in cell division arrest and in preventing the incorporation of modified nucleotides into cellular nucleic acids.</text>
</comment>
<evidence type="ECO:0000256" key="1">
    <source>
        <dbReference type="ARBA" id="ARBA00001968"/>
    </source>
</evidence>
<gene>
    <name evidence="10" type="primary">maf</name>
    <name evidence="10" type="ORF">H9814_01650</name>
</gene>
<keyword evidence="4 9" id="KW-0378">Hydrolase</keyword>
<comment type="caution">
    <text evidence="10">The sequence shown here is derived from an EMBL/GenBank/DDBJ whole genome shotgun (WGS) entry which is preliminary data.</text>
</comment>
<protein>
    <recommendedName>
        <fullName evidence="9">dTTP/UTP pyrophosphatase</fullName>
        <shortName evidence="9">dTTPase/UTPase</shortName>
        <ecNumber evidence="9">3.6.1.9</ecNumber>
    </recommendedName>
    <alternativeName>
        <fullName evidence="9">Nucleoside triphosphate pyrophosphatase</fullName>
    </alternativeName>
    <alternativeName>
        <fullName evidence="9">Nucleotide pyrophosphatase</fullName>
        <shortName evidence="9">Nucleotide PPase</shortName>
    </alternativeName>
</protein>
<dbReference type="GO" id="GO:0005737">
    <property type="term" value="C:cytoplasm"/>
    <property type="evidence" value="ECO:0007669"/>
    <property type="project" value="UniProtKB-SubCell"/>
</dbReference>
<feature type="active site" description="Proton acceptor" evidence="9">
    <location>
        <position position="77"/>
    </location>
</feature>
<dbReference type="Proteomes" id="UP000824028">
    <property type="component" value="Unassembled WGS sequence"/>
</dbReference>
<dbReference type="EMBL" id="DXBX01000013">
    <property type="protein sequence ID" value="HIZ32241.1"/>
    <property type="molecule type" value="Genomic_DNA"/>
</dbReference>
<dbReference type="AlphaFoldDB" id="A0A9D2J0N5"/>
<dbReference type="EC" id="3.6.1.9" evidence="9"/>
<evidence type="ECO:0000313" key="10">
    <source>
        <dbReference type="EMBL" id="HIZ32241.1"/>
    </source>
</evidence>
<dbReference type="InterPro" id="IPR029001">
    <property type="entry name" value="ITPase-like_fam"/>
</dbReference>
<organism evidence="10 11">
    <name type="scientific">Candidatus Bacteroides merdigallinarum</name>
    <dbReference type="NCBI Taxonomy" id="2838473"/>
    <lineage>
        <taxon>Bacteria</taxon>
        <taxon>Pseudomonadati</taxon>
        <taxon>Bacteroidota</taxon>
        <taxon>Bacteroidia</taxon>
        <taxon>Bacteroidales</taxon>
        <taxon>Bacteroidaceae</taxon>
        <taxon>Bacteroides</taxon>
    </lineage>
</organism>
<evidence type="ECO:0000256" key="9">
    <source>
        <dbReference type="HAMAP-Rule" id="MF_00528"/>
    </source>
</evidence>
<keyword evidence="5 9" id="KW-0546">Nucleotide metabolism</keyword>
<accession>A0A9D2J0N5</accession>
<comment type="function">
    <text evidence="9">Nucleoside triphosphate pyrophosphatase that hydrolyzes dTTP and UTP. May have a dual role in cell division arrest and in preventing the incorporation of modified nucleotides into cellular nucleic acids.</text>
</comment>
<comment type="similarity">
    <text evidence="8">Belongs to the Maf family. YceF subfamily.</text>
</comment>
<dbReference type="GO" id="GO:0047429">
    <property type="term" value="F:nucleoside triphosphate diphosphatase activity"/>
    <property type="evidence" value="ECO:0007669"/>
    <property type="project" value="UniProtKB-EC"/>
</dbReference>
<dbReference type="HAMAP" id="MF_00528">
    <property type="entry name" value="Maf"/>
    <property type="match status" value="1"/>
</dbReference>
<reference evidence="10" key="1">
    <citation type="journal article" date="2021" name="PeerJ">
        <title>Extensive microbial diversity within the chicken gut microbiome revealed by metagenomics and culture.</title>
        <authorList>
            <person name="Gilroy R."/>
            <person name="Ravi A."/>
            <person name="Getino M."/>
            <person name="Pursley I."/>
            <person name="Horton D.L."/>
            <person name="Alikhan N.F."/>
            <person name="Baker D."/>
            <person name="Gharbi K."/>
            <person name="Hall N."/>
            <person name="Watson M."/>
            <person name="Adriaenssens E.M."/>
            <person name="Foster-Nyarko E."/>
            <person name="Jarju S."/>
            <person name="Secka A."/>
            <person name="Antonio M."/>
            <person name="Oren A."/>
            <person name="Chaudhuri R.R."/>
            <person name="La Ragione R."/>
            <person name="Hildebrand F."/>
            <person name="Pallen M.J."/>
        </authorList>
    </citation>
    <scope>NUCLEOTIDE SEQUENCE</scope>
    <source>
        <strain evidence="10">ChiHjej9B8-1298</strain>
    </source>
</reference>
<comment type="subcellular location">
    <subcellularLocation>
        <location evidence="2 9">Cytoplasm</location>
    </subcellularLocation>
</comment>
<evidence type="ECO:0000313" key="11">
    <source>
        <dbReference type="Proteomes" id="UP000824028"/>
    </source>
</evidence>
<comment type="cofactor">
    <cofactor evidence="1 9">
        <name>a divalent metal cation</name>
        <dbReference type="ChEBI" id="CHEBI:60240"/>
    </cofactor>
</comment>
<evidence type="ECO:0000256" key="2">
    <source>
        <dbReference type="ARBA" id="ARBA00004496"/>
    </source>
</evidence>
<name>A0A9D2J0N5_9BACE</name>
<comment type="catalytic activity">
    <reaction evidence="6">
        <text>N(7)-methyl-GTP + H2O = N(7)-methyl-GMP + diphosphate + H(+)</text>
        <dbReference type="Rhea" id="RHEA:58744"/>
        <dbReference type="ChEBI" id="CHEBI:15377"/>
        <dbReference type="ChEBI" id="CHEBI:15378"/>
        <dbReference type="ChEBI" id="CHEBI:33019"/>
        <dbReference type="ChEBI" id="CHEBI:58285"/>
        <dbReference type="ChEBI" id="CHEBI:87133"/>
    </reaction>
</comment>
<evidence type="ECO:0000256" key="7">
    <source>
        <dbReference type="ARBA" id="ARBA00053369"/>
    </source>
</evidence>
<comment type="catalytic activity">
    <reaction evidence="9">
        <text>UTP + H2O = UMP + diphosphate + H(+)</text>
        <dbReference type="Rhea" id="RHEA:29395"/>
        <dbReference type="ChEBI" id="CHEBI:15377"/>
        <dbReference type="ChEBI" id="CHEBI:15378"/>
        <dbReference type="ChEBI" id="CHEBI:33019"/>
        <dbReference type="ChEBI" id="CHEBI:46398"/>
        <dbReference type="ChEBI" id="CHEBI:57865"/>
        <dbReference type="EC" id="3.6.1.9"/>
    </reaction>
</comment>
<dbReference type="NCBIfam" id="TIGR00172">
    <property type="entry name" value="maf"/>
    <property type="match status" value="1"/>
</dbReference>
<comment type="catalytic activity">
    <reaction evidence="9">
        <text>dTTP + H2O = dTMP + diphosphate + H(+)</text>
        <dbReference type="Rhea" id="RHEA:28534"/>
        <dbReference type="ChEBI" id="CHEBI:15377"/>
        <dbReference type="ChEBI" id="CHEBI:15378"/>
        <dbReference type="ChEBI" id="CHEBI:33019"/>
        <dbReference type="ChEBI" id="CHEBI:37568"/>
        <dbReference type="ChEBI" id="CHEBI:63528"/>
        <dbReference type="EC" id="3.6.1.9"/>
    </reaction>
</comment>